<dbReference type="EMBL" id="JACOZA010000028">
    <property type="protein sequence ID" value="MBI2096731.1"/>
    <property type="molecule type" value="Genomic_DNA"/>
</dbReference>
<dbReference type="Proteomes" id="UP000724148">
    <property type="component" value="Unassembled WGS sequence"/>
</dbReference>
<keyword evidence="2" id="KW-0472">Membrane</keyword>
<name>A0A931WPF9_9BACT</name>
<sequence>MDFKSKPIILVSVVIAIVIAAAGFWYWSKSQQTPLSEEVSSLGGQIFEKTQNSLEGQIPDANPFKDQKNPLDAIYQNPFK</sequence>
<evidence type="ECO:0000313" key="3">
    <source>
        <dbReference type="EMBL" id="MBI2096731.1"/>
    </source>
</evidence>
<protein>
    <submittedName>
        <fullName evidence="3">Uncharacterized protein</fullName>
    </submittedName>
</protein>
<keyword evidence="2" id="KW-1133">Transmembrane helix</keyword>
<feature type="transmembrane region" description="Helical" evidence="2">
    <location>
        <begin position="7"/>
        <end position="27"/>
    </location>
</feature>
<dbReference type="AlphaFoldDB" id="A0A931WPF9"/>
<evidence type="ECO:0000313" key="4">
    <source>
        <dbReference type="Proteomes" id="UP000724148"/>
    </source>
</evidence>
<keyword evidence="2" id="KW-0812">Transmembrane</keyword>
<evidence type="ECO:0000256" key="2">
    <source>
        <dbReference type="SAM" id="Phobius"/>
    </source>
</evidence>
<reference evidence="3" key="1">
    <citation type="submission" date="2020-07" db="EMBL/GenBank/DDBJ databases">
        <title>Huge and variable diversity of episymbiotic CPR bacteria and DPANN archaea in groundwater ecosystems.</title>
        <authorList>
            <person name="He C.Y."/>
            <person name="Keren R."/>
            <person name="Whittaker M."/>
            <person name="Farag I.F."/>
            <person name="Doudna J."/>
            <person name="Cate J.H.D."/>
            <person name="Banfield J.F."/>
        </authorList>
    </citation>
    <scope>NUCLEOTIDE SEQUENCE</scope>
    <source>
        <strain evidence="3">NC_groundwater_193_Ag_S-0.1um_51_7</strain>
    </source>
</reference>
<gene>
    <name evidence="3" type="ORF">HYT40_01055</name>
</gene>
<comment type="caution">
    <text evidence="3">The sequence shown here is derived from an EMBL/GenBank/DDBJ whole genome shotgun (WGS) entry which is preliminary data.</text>
</comment>
<proteinExistence type="predicted"/>
<accession>A0A931WPF9</accession>
<feature type="region of interest" description="Disordered" evidence="1">
    <location>
        <begin position="60"/>
        <end position="80"/>
    </location>
</feature>
<organism evidence="3 4">
    <name type="scientific">Candidatus Sungiibacteriota bacterium</name>
    <dbReference type="NCBI Taxonomy" id="2750080"/>
    <lineage>
        <taxon>Bacteria</taxon>
        <taxon>Candidatus Sungiibacteriota</taxon>
    </lineage>
</organism>
<evidence type="ECO:0000256" key="1">
    <source>
        <dbReference type="SAM" id="MobiDB-lite"/>
    </source>
</evidence>